<reference evidence="3" key="1">
    <citation type="journal article" date="2015" name="Nat. Plants">
        <title>Genome expansion of Arabis alpina linked with retrotransposition and reduced symmetric DNA methylation.</title>
        <authorList>
            <person name="Willing E.M."/>
            <person name="Rawat V."/>
            <person name="Mandakova T."/>
            <person name="Maumus F."/>
            <person name="James G.V."/>
            <person name="Nordstroem K.J."/>
            <person name="Becker C."/>
            <person name="Warthmann N."/>
            <person name="Chica C."/>
            <person name="Szarzynska B."/>
            <person name="Zytnicki M."/>
            <person name="Albani M.C."/>
            <person name="Kiefer C."/>
            <person name="Bergonzi S."/>
            <person name="Castaings L."/>
            <person name="Mateos J.L."/>
            <person name="Berns M.C."/>
            <person name="Bujdoso N."/>
            <person name="Piofczyk T."/>
            <person name="de Lorenzo L."/>
            <person name="Barrero-Sicilia C."/>
            <person name="Mateos I."/>
            <person name="Piednoel M."/>
            <person name="Hagmann J."/>
            <person name="Chen-Min-Tao R."/>
            <person name="Iglesias-Fernandez R."/>
            <person name="Schuster S.C."/>
            <person name="Alonso-Blanco C."/>
            <person name="Roudier F."/>
            <person name="Carbonero P."/>
            <person name="Paz-Ares J."/>
            <person name="Davis S.J."/>
            <person name="Pecinka A."/>
            <person name="Quesneville H."/>
            <person name="Colot V."/>
            <person name="Lysak M.A."/>
            <person name="Weigel D."/>
            <person name="Coupland G."/>
            <person name="Schneeberger K."/>
        </authorList>
    </citation>
    <scope>NUCLEOTIDE SEQUENCE [LARGE SCALE GENOMIC DNA]</scope>
    <source>
        <strain evidence="3">cv. Pajares</strain>
    </source>
</reference>
<dbReference type="PANTHER" id="PTHR31228:SF23">
    <property type="entry name" value="CYSTATIN_MONELLIN SUPERFAMILY PROTEIN"/>
    <property type="match status" value="1"/>
</dbReference>
<feature type="compositionally biased region" description="Acidic residues" evidence="1">
    <location>
        <begin position="35"/>
        <end position="58"/>
    </location>
</feature>
<dbReference type="PANTHER" id="PTHR31228">
    <property type="entry name" value="CYSTATIN/MONELLIN SUPERFAMILY PROTEIN"/>
    <property type="match status" value="1"/>
</dbReference>
<sequence>MAPKSGKFDATDLETMRLATAIVEVMKADSAAKEDLDEEEEEEEEEEEVIEEDTDSCESDQKWDVDSFKDVEFNSDGEVDDEEWRRYVRQCYKSEGFDVAVDFLPKSSTMIYTGFNPVKLDEYFGPPKLTGRAYMEKMVKVIIEKYNESKGKNLVLVDIVRTVVKMADGVKAYITFMARESPDGEPVEYQGKAEKKVWQKNIHPILCRPASEQRKID</sequence>
<accession>A0A087HKR5</accession>
<evidence type="ECO:0000313" key="3">
    <source>
        <dbReference type="Proteomes" id="UP000029120"/>
    </source>
</evidence>
<feature type="region of interest" description="Disordered" evidence="1">
    <location>
        <begin position="29"/>
        <end position="61"/>
    </location>
</feature>
<dbReference type="InterPro" id="IPR006525">
    <property type="entry name" value="Cystatin-related_pln"/>
</dbReference>
<dbReference type="eggNOG" id="ENOG502RRHW">
    <property type="taxonomic scope" value="Eukaryota"/>
</dbReference>
<proteinExistence type="predicted"/>
<keyword evidence="3" id="KW-1185">Reference proteome</keyword>
<gene>
    <name evidence="2" type="ordered locus">AALP_Aa1g030800</name>
</gene>
<name>A0A087HKR5_ARAAL</name>
<organism evidence="2 3">
    <name type="scientific">Arabis alpina</name>
    <name type="common">Alpine rock-cress</name>
    <dbReference type="NCBI Taxonomy" id="50452"/>
    <lineage>
        <taxon>Eukaryota</taxon>
        <taxon>Viridiplantae</taxon>
        <taxon>Streptophyta</taxon>
        <taxon>Embryophyta</taxon>
        <taxon>Tracheophyta</taxon>
        <taxon>Spermatophyta</taxon>
        <taxon>Magnoliopsida</taxon>
        <taxon>eudicotyledons</taxon>
        <taxon>Gunneridae</taxon>
        <taxon>Pentapetalae</taxon>
        <taxon>rosids</taxon>
        <taxon>malvids</taxon>
        <taxon>Brassicales</taxon>
        <taxon>Brassicaceae</taxon>
        <taxon>Arabideae</taxon>
        <taxon>Arabis</taxon>
    </lineage>
</organism>
<dbReference type="AlphaFoldDB" id="A0A087HKR5"/>
<dbReference type="OMA" id="IDAREYM"/>
<evidence type="ECO:0000256" key="1">
    <source>
        <dbReference type="SAM" id="MobiDB-lite"/>
    </source>
</evidence>
<protein>
    <recommendedName>
        <fullName evidence="4">Cystatin domain-containing protein</fullName>
    </recommendedName>
</protein>
<evidence type="ECO:0000313" key="2">
    <source>
        <dbReference type="EMBL" id="KFK42717.1"/>
    </source>
</evidence>
<dbReference type="EMBL" id="CM002869">
    <property type="protein sequence ID" value="KFK42717.1"/>
    <property type="molecule type" value="Genomic_DNA"/>
</dbReference>
<dbReference type="NCBIfam" id="TIGR01638">
    <property type="entry name" value="Atha_cystat_rel"/>
    <property type="match status" value="1"/>
</dbReference>
<dbReference type="Proteomes" id="UP000029120">
    <property type="component" value="Chromosome 1"/>
</dbReference>
<evidence type="ECO:0008006" key="4">
    <source>
        <dbReference type="Google" id="ProtNLM"/>
    </source>
</evidence>
<dbReference type="Gramene" id="KFK42717">
    <property type="protein sequence ID" value="KFK42717"/>
    <property type="gene ID" value="AALP_AA1G030800"/>
</dbReference>
<dbReference type="OrthoDB" id="1112063at2759"/>